<sequence length="143" mass="15344">MPPVRKKRPNATLDTTRVRPKALAQAPDLTQSPKCVKMGQVVSKEKEKALHAATKPDTDMIGPVEVVEKIPQPSSHPHDIGESSKLSEKATPNSASMKESQPQAATKADCSPKPRPIIEAEQRRAAISGVKATIPPLTNGSNR</sequence>
<dbReference type="AlphaFoldDB" id="N1J8G8"/>
<dbReference type="InParanoid" id="N1J8G8"/>
<feature type="region of interest" description="Disordered" evidence="1">
    <location>
        <begin position="68"/>
        <end position="119"/>
    </location>
</feature>
<accession>N1J8G8</accession>
<evidence type="ECO:0000256" key="1">
    <source>
        <dbReference type="SAM" id="MobiDB-lite"/>
    </source>
</evidence>
<dbReference type="EMBL" id="CAUH01002567">
    <property type="protein sequence ID" value="CCU76431.1"/>
    <property type="molecule type" value="Genomic_DNA"/>
</dbReference>
<comment type="caution">
    <text evidence="2">The sequence shown here is derived from an EMBL/GenBank/DDBJ whole genome shotgun (WGS) entry which is preliminary data.</text>
</comment>
<name>N1J8G8_BLUG1</name>
<evidence type="ECO:0000313" key="3">
    <source>
        <dbReference type="Proteomes" id="UP000015441"/>
    </source>
</evidence>
<feature type="compositionally biased region" description="Basic and acidic residues" evidence="1">
    <location>
        <begin position="110"/>
        <end position="119"/>
    </location>
</feature>
<feature type="region of interest" description="Disordered" evidence="1">
    <location>
        <begin position="1"/>
        <end position="31"/>
    </location>
</feature>
<feature type="compositionally biased region" description="Basic and acidic residues" evidence="1">
    <location>
        <begin position="76"/>
        <end position="88"/>
    </location>
</feature>
<evidence type="ECO:0000313" key="2">
    <source>
        <dbReference type="EMBL" id="CCU76431.1"/>
    </source>
</evidence>
<dbReference type="HOGENOM" id="CLU_018153_8_3_1"/>
<feature type="region of interest" description="Disordered" evidence="1">
    <location>
        <begin position="124"/>
        <end position="143"/>
    </location>
</feature>
<organism evidence="2 3">
    <name type="scientific">Blumeria graminis f. sp. hordei (strain DH14)</name>
    <name type="common">Barley powdery mildew</name>
    <name type="synonym">Oidium monilioides f. sp. hordei</name>
    <dbReference type="NCBI Taxonomy" id="546991"/>
    <lineage>
        <taxon>Eukaryota</taxon>
        <taxon>Fungi</taxon>
        <taxon>Dikarya</taxon>
        <taxon>Ascomycota</taxon>
        <taxon>Pezizomycotina</taxon>
        <taxon>Leotiomycetes</taxon>
        <taxon>Erysiphales</taxon>
        <taxon>Erysiphaceae</taxon>
        <taxon>Blumeria</taxon>
        <taxon>Blumeria hordei</taxon>
    </lineage>
</organism>
<proteinExistence type="predicted"/>
<dbReference type="Proteomes" id="UP000015441">
    <property type="component" value="Unassembled WGS sequence"/>
</dbReference>
<keyword evidence="3" id="KW-1185">Reference proteome</keyword>
<protein>
    <submittedName>
        <fullName evidence="2">EKA-like protein</fullName>
    </submittedName>
</protein>
<reference evidence="2 3" key="1">
    <citation type="journal article" date="2010" name="Science">
        <title>Genome expansion and gene loss in powdery mildew fungi reveal tradeoffs in extreme parasitism.</title>
        <authorList>
            <person name="Spanu P.D."/>
            <person name="Abbott J.C."/>
            <person name="Amselem J."/>
            <person name="Burgis T.A."/>
            <person name="Soanes D.M."/>
            <person name="Stueber K."/>
            <person name="Ver Loren van Themaat E."/>
            <person name="Brown J.K.M."/>
            <person name="Butcher S.A."/>
            <person name="Gurr S.J."/>
            <person name="Lebrun M.-H."/>
            <person name="Ridout C.J."/>
            <person name="Schulze-Lefert P."/>
            <person name="Talbot N.J."/>
            <person name="Ahmadinejad N."/>
            <person name="Ametz C."/>
            <person name="Barton G.R."/>
            <person name="Benjdia M."/>
            <person name="Bidzinski P."/>
            <person name="Bindschedler L.V."/>
            <person name="Both M."/>
            <person name="Brewer M.T."/>
            <person name="Cadle-Davidson L."/>
            <person name="Cadle-Davidson M.M."/>
            <person name="Collemare J."/>
            <person name="Cramer R."/>
            <person name="Frenkel O."/>
            <person name="Godfrey D."/>
            <person name="Harriman J."/>
            <person name="Hoede C."/>
            <person name="King B.C."/>
            <person name="Klages S."/>
            <person name="Kleemann J."/>
            <person name="Knoll D."/>
            <person name="Koti P.S."/>
            <person name="Kreplak J."/>
            <person name="Lopez-Ruiz F.J."/>
            <person name="Lu X."/>
            <person name="Maekawa T."/>
            <person name="Mahanil S."/>
            <person name="Micali C."/>
            <person name="Milgroom M.G."/>
            <person name="Montana G."/>
            <person name="Noir S."/>
            <person name="O'Connell R.J."/>
            <person name="Oberhaensli S."/>
            <person name="Parlange F."/>
            <person name="Pedersen C."/>
            <person name="Quesneville H."/>
            <person name="Reinhardt R."/>
            <person name="Rott M."/>
            <person name="Sacristan S."/>
            <person name="Schmidt S.M."/>
            <person name="Schoen M."/>
            <person name="Skamnioti P."/>
            <person name="Sommer H."/>
            <person name="Stephens A."/>
            <person name="Takahara H."/>
            <person name="Thordal-Christensen H."/>
            <person name="Vigouroux M."/>
            <person name="Wessling R."/>
            <person name="Wicker T."/>
            <person name="Panstruga R."/>
        </authorList>
    </citation>
    <scope>NUCLEOTIDE SEQUENCE [LARGE SCALE GENOMIC DNA]</scope>
    <source>
        <strain evidence="2">DH14</strain>
    </source>
</reference>
<feature type="compositionally biased region" description="Polar residues" evidence="1">
    <location>
        <begin position="90"/>
        <end position="104"/>
    </location>
</feature>
<gene>
    <name evidence="2" type="ORF">BGHDH14_bgh02938</name>
</gene>